<protein>
    <recommendedName>
        <fullName evidence="2">DRBM domain-containing protein</fullName>
    </recommendedName>
</protein>
<gene>
    <name evidence="3" type="ORF">LY90DRAFT_646917</name>
</gene>
<accession>A0A1Y2D5Y3</accession>
<proteinExistence type="predicted"/>
<evidence type="ECO:0000256" key="1">
    <source>
        <dbReference type="PROSITE-ProRule" id="PRU00266"/>
    </source>
</evidence>
<dbReference type="Proteomes" id="UP000193920">
    <property type="component" value="Unassembled WGS sequence"/>
</dbReference>
<organism evidence="3 4">
    <name type="scientific">Neocallimastix californiae</name>
    <dbReference type="NCBI Taxonomy" id="1754190"/>
    <lineage>
        <taxon>Eukaryota</taxon>
        <taxon>Fungi</taxon>
        <taxon>Fungi incertae sedis</taxon>
        <taxon>Chytridiomycota</taxon>
        <taxon>Chytridiomycota incertae sedis</taxon>
        <taxon>Neocallimastigomycetes</taxon>
        <taxon>Neocallimastigales</taxon>
        <taxon>Neocallimastigaceae</taxon>
        <taxon>Neocallimastix</taxon>
    </lineage>
</organism>
<feature type="domain" description="DRBM" evidence="2">
    <location>
        <begin position="65"/>
        <end position="135"/>
    </location>
</feature>
<name>A0A1Y2D5Y3_9FUNG</name>
<sequence length="220" mass="25912">MSNKNVIENLYEYCQNKNTTISISDLDYIYEINHNGFFNCKVKLNGKYLIKILIGYVKEAEDNRNAIAKLNEYLQDKNTKLNISDLNFEFGITPEGYFNCIVTIGDKKYDKHLKCKSKKEAKNEIAEYVYNSLIRENENKNILNEKVKELLIKNKISLDEINIYDEKGEENKYICLIQCERFKKYNNEGKILFLTPSSKNDLNNKIYKLIEKKISLIKKK</sequence>
<dbReference type="AlphaFoldDB" id="A0A1Y2D5Y3"/>
<evidence type="ECO:0000259" key="2">
    <source>
        <dbReference type="PROSITE" id="PS50137"/>
    </source>
</evidence>
<dbReference type="SUPFAM" id="SSF54768">
    <property type="entry name" value="dsRNA-binding domain-like"/>
    <property type="match status" value="1"/>
</dbReference>
<dbReference type="EMBL" id="MCOG01000083">
    <property type="protein sequence ID" value="ORY54691.1"/>
    <property type="molecule type" value="Genomic_DNA"/>
</dbReference>
<dbReference type="InterPro" id="IPR014720">
    <property type="entry name" value="dsRBD_dom"/>
</dbReference>
<dbReference type="GO" id="GO:0003723">
    <property type="term" value="F:RNA binding"/>
    <property type="evidence" value="ECO:0007669"/>
    <property type="project" value="UniProtKB-UniRule"/>
</dbReference>
<dbReference type="OrthoDB" id="10618662at2759"/>
<reference evidence="3 4" key="1">
    <citation type="submission" date="2016-08" db="EMBL/GenBank/DDBJ databases">
        <title>A Parts List for Fungal Cellulosomes Revealed by Comparative Genomics.</title>
        <authorList>
            <consortium name="DOE Joint Genome Institute"/>
            <person name="Haitjema C.H."/>
            <person name="Gilmore S.P."/>
            <person name="Henske J.K."/>
            <person name="Solomon K.V."/>
            <person name="De Groot R."/>
            <person name="Kuo A."/>
            <person name="Mondo S.J."/>
            <person name="Salamov A.A."/>
            <person name="Labutti K."/>
            <person name="Zhao Z."/>
            <person name="Chiniquy J."/>
            <person name="Barry K."/>
            <person name="Brewer H.M."/>
            <person name="Purvine S.O."/>
            <person name="Wright A.T."/>
            <person name="Boxma B."/>
            <person name="Van Alen T."/>
            <person name="Hackstein J.H."/>
            <person name="Baker S.E."/>
            <person name="Grigoriev I.V."/>
            <person name="O'Malley M.A."/>
        </authorList>
    </citation>
    <scope>NUCLEOTIDE SEQUENCE [LARGE SCALE GENOMIC DNA]</scope>
    <source>
        <strain evidence="3 4">G1</strain>
    </source>
</reference>
<evidence type="ECO:0000313" key="3">
    <source>
        <dbReference type="EMBL" id="ORY54691.1"/>
    </source>
</evidence>
<keyword evidence="4" id="KW-1185">Reference proteome</keyword>
<keyword evidence="1" id="KW-0694">RNA-binding</keyword>
<comment type="caution">
    <text evidence="3">The sequence shown here is derived from an EMBL/GenBank/DDBJ whole genome shotgun (WGS) entry which is preliminary data.</text>
</comment>
<evidence type="ECO:0000313" key="4">
    <source>
        <dbReference type="Proteomes" id="UP000193920"/>
    </source>
</evidence>
<dbReference type="Gene3D" id="3.30.160.20">
    <property type="match status" value="1"/>
</dbReference>
<dbReference type="PROSITE" id="PS50137">
    <property type="entry name" value="DS_RBD"/>
    <property type="match status" value="1"/>
</dbReference>